<keyword evidence="6" id="KW-1185">Reference proteome</keyword>
<comment type="catalytic activity">
    <reaction evidence="4">
        <text>(6S)-5-formyl-5,6,7,8-tetrahydrofolate + ATP = (6R)-5,10-methenyltetrahydrofolate + ADP + phosphate</text>
        <dbReference type="Rhea" id="RHEA:10488"/>
        <dbReference type="ChEBI" id="CHEBI:30616"/>
        <dbReference type="ChEBI" id="CHEBI:43474"/>
        <dbReference type="ChEBI" id="CHEBI:57455"/>
        <dbReference type="ChEBI" id="CHEBI:57457"/>
        <dbReference type="ChEBI" id="CHEBI:456216"/>
        <dbReference type="EC" id="6.3.3.2"/>
    </reaction>
</comment>
<dbReference type="RefSeq" id="WP_096258285.1">
    <property type="nucleotide sequence ID" value="NZ_BDME01000001.1"/>
</dbReference>
<keyword evidence="3 4" id="KW-0067">ATP-binding</keyword>
<evidence type="ECO:0000256" key="1">
    <source>
        <dbReference type="ARBA" id="ARBA00010638"/>
    </source>
</evidence>
<dbReference type="Proteomes" id="UP000217944">
    <property type="component" value="Unassembled WGS sequence"/>
</dbReference>
<evidence type="ECO:0000256" key="4">
    <source>
        <dbReference type="RuleBase" id="RU361279"/>
    </source>
</evidence>
<dbReference type="EMBL" id="BDME01000001">
    <property type="protein sequence ID" value="GAX87130.1"/>
    <property type="molecule type" value="Genomic_DNA"/>
</dbReference>
<protein>
    <recommendedName>
        <fullName evidence="4">5-formyltetrahydrofolate cyclo-ligase</fullName>
        <ecNumber evidence="4">6.3.3.2</ecNumber>
    </recommendedName>
</protein>
<comment type="similarity">
    <text evidence="1 4">Belongs to the 5-formyltetrahydrofolate cyclo-ligase family.</text>
</comment>
<dbReference type="SUPFAM" id="SSF100950">
    <property type="entry name" value="NagB/RpiA/CoA transferase-like"/>
    <property type="match status" value="1"/>
</dbReference>
<evidence type="ECO:0000313" key="6">
    <source>
        <dbReference type="Proteomes" id="UP000217944"/>
    </source>
</evidence>
<dbReference type="Pfam" id="PF01812">
    <property type="entry name" value="5-FTHF_cyc-lig"/>
    <property type="match status" value="1"/>
</dbReference>
<reference evidence="5 6" key="1">
    <citation type="journal article" date="2017" name="Syst. Appl. Microbiol.">
        <title>Lebetimonas natsushimae sp. nov., a novel strictly anaerobic, moderately thermophilic chemoautotroph isolated from a deep-sea hydrothermal vent polychaete nest in the Mid-Okinawa Trough.</title>
        <authorList>
            <person name="Nagata R."/>
            <person name="Takaki Y."/>
            <person name="Tame A."/>
            <person name="Nunoura T."/>
            <person name="Muto H."/>
            <person name="Mino S."/>
            <person name="Sawayama S."/>
            <person name="Takai K."/>
            <person name="Nakagawa S."/>
        </authorList>
    </citation>
    <scope>NUCLEOTIDE SEQUENCE [LARGE SCALE GENOMIC DNA]</scope>
    <source>
        <strain evidence="5 6">HS1857</strain>
    </source>
</reference>
<evidence type="ECO:0000256" key="3">
    <source>
        <dbReference type="ARBA" id="ARBA00022840"/>
    </source>
</evidence>
<dbReference type="GO" id="GO:0046872">
    <property type="term" value="F:metal ion binding"/>
    <property type="evidence" value="ECO:0007669"/>
    <property type="project" value="UniProtKB-KW"/>
</dbReference>
<dbReference type="GO" id="GO:0005524">
    <property type="term" value="F:ATP binding"/>
    <property type="evidence" value="ECO:0007669"/>
    <property type="project" value="UniProtKB-KW"/>
</dbReference>
<organism evidence="5 6">
    <name type="scientific">Lebetimonas natsushimae</name>
    <dbReference type="NCBI Taxonomy" id="1936991"/>
    <lineage>
        <taxon>Bacteria</taxon>
        <taxon>Pseudomonadati</taxon>
        <taxon>Campylobacterota</taxon>
        <taxon>Epsilonproteobacteria</taxon>
        <taxon>Nautiliales</taxon>
        <taxon>Nautiliaceae</taxon>
        <taxon>Lebetimonas</taxon>
    </lineage>
</organism>
<proteinExistence type="inferred from homology"/>
<dbReference type="GO" id="GO:0009396">
    <property type="term" value="P:folic acid-containing compound biosynthetic process"/>
    <property type="evidence" value="ECO:0007669"/>
    <property type="project" value="TreeGrafter"/>
</dbReference>
<keyword evidence="4" id="KW-0460">Magnesium</keyword>
<keyword evidence="4" id="KW-0479">Metal-binding</keyword>
<name>A0A292YCP4_9BACT</name>
<dbReference type="NCBIfam" id="TIGR02727">
    <property type="entry name" value="MTHFS_bact"/>
    <property type="match status" value="1"/>
</dbReference>
<keyword evidence="2 4" id="KW-0547">Nucleotide-binding</keyword>
<gene>
    <name evidence="5" type="ORF">LNAT_P0425</name>
</gene>
<accession>A0A292YCP4</accession>
<evidence type="ECO:0000313" key="5">
    <source>
        <dbReference type="EMBL" id="GAX87130.1"/>
    </source>
</evidence>
<dbReference type="GO" id="GO:0030272">
    <property type="term" value="F:5-formyltetrahydrofolate cyclo-ligase activity"/>
    <property type="evidence" value="ECO:0007669"/>
    <property type="project" value="UniProtKB-EC"/>
</dbReference>
<dbReference type="PANTHER" id="PTHR23407:SF1">
    <property type="entry name" value="5-FORMYLTETRAHYDROFOLATE CYCLO-LIGASE"/>
    <property type="match status" value="1"/>
</dbReference>
<dbReference type="OrthoDB" id="9801938at2"/>
<dbReference type="InterPro" id="IPR037171">
    <property type="entry name" value="NagB/RpiA_transferase-like"/>
</dbReference>
<evidence type="ECO:0000256" key="2">
    <source>
        <dbReference type="ARBA" id="ARBA00022741"/>
    </source>
</evidence>
<comment type="caution">
    <text evidence="5">The sequence shown here is derived from an EMBL/GenBank/DDBJ whole genome shotgun (WGS) entry which is preliminary data.</text>
</comment>
<dbReference type="Gene3D" id="3.40.50.10420">
    <property type="entry name" value="NagB/RpiA/CoA transferase-like"/>
    <property type="match status" value="1"/>
</dbReference>
<keyword evidence="5" id="KW-0436">Ligase</keyword>
<sequence length="199" mass="23786">MEKSEFRKICLGRKVYNRYLLSKKISNEIYNLAKNYKNILLFIPLKNETDIRGVINRLRREKKNIFVPFMQDLSFKMVKYQLPLKKKKFSIFEPVNKQQTLQKIDLAIVPIVGITLDFRRIGFGKGMYDRFFAKLKYKPKVIFLQLSPCISKENVADKFDIKADEYISFNIRRKNERFNNFSRFDIIRSRGLLYSEKNG</sequence>
<dbReference type="EC" id="6.3.3.2" evidence="4"/>
<dbReference type="PANTHER" id="PTHR23407">
    <property type="entry name" value="ATPASE INHIBITOR/5-FORMYLTETRAHYDROFOLATE CYCLO-LIGASE"/>
    <property type="match status" value="1"/>
</dbReference>
<dbReference type="GO" id="GO:0035999">
    <property type="term" value="P:tetrahydrofolate interconversion"/>
    <property type="evidence" value="ECO:0007669"/>
    <property type="project" value="TreeGrafter"/>
</dbReference>
<comment type="cofactor">
    <cofactor evidence="4">
        <name>Mg(2+)</name>
        <dbReference type="ChEBI" id="CHEBI:18420"/>
    </cofactor>
</comment>
<dbReference type="AlphaFoldDB" id="A0A292YCP4"/>
<dbReference type="InterPro" id="IPR002698">
    <property type="entry name" value="FTHF_cligase"/>
</dbReference>
<dbReference type="InterPro" id="IPR024185">
    <property type="entry name" value="FTHF_cligase-like_sf"/>
</dbReference>